<comment type="caution">
    <text evidence="2">The sequence shown here is derived from an EMBL/GenBank/DDBJ whole genome shotgun (WGS) entry which is preliminary data.</text>
</comment>
<evidence type="ECO:0000313" key="4">
    <source>
        <dbReference type="Proteomes" id="UP000663870"/>
    </source>
</evidence>
<dbReference type="EMBL" id="CAJNOL010000038">
    <property type="protein sequence ID" value="CAF0775010.1"/>
    <property type="molecule type" value="Genomic_DNA"/>
</dbReference>
<dbReference type="EMBL" id="CAJNOH010000064">
    <property type="protein sequence ID" value="CAF0828704.1"/>
    <property type="molecule type" value="Genomic_DNA"/>
</dbReference>
<dbReference type="Proteomes" id="UP000663854">
    <property type="component" value="Unassembled WGS sequence"/>
</dbReference>
<sequence>MSRSSYRRNLNPIALSNFNKPLPQSNLMFQWSISAAHSPLLEDNSSVILPPIDTTRSQRKVSTDSSSLIRVCSPSHSSISTQNFLHLPCINKKSHSPVSTEHEQSSTRSSPLLLSYNQLHRGSSSSPVKQPTQTSLSTHSISDKKRNSVSFHPISHNTQNNVSIHPISDNTHNSVSIHPTSDTERNNVSIHPISNKKRNNISSVNNKLNSISKTTMSSKTTAPLLSTISEQRKLNNNLVRLNTSQLRRLNVSEKYINEAKKLYFNIPCRSFVPRVAIV</sequence>
<protein>
    <submittedName>
        <fullName evidence="2">Uncharacterized protein</fullName>
    </submittedName>
</protein>
<feature type="region of interest" description="Disordered" evidence="1">
    <location>
        <begin position="119"/>
        <end position="188"/>
    </location>
</feature>
<accession>A0A813R154</accession>
<dbReference type="AlphaFoldDB" id="A0A813R154"/>
<reference evidence="2" key="1">
    <citation type="submission" date="2021-02" db="EMBL/GenBank/DDBJ databases">
        <authorList>
            <person name="Nowell W R."/>
        </authorList>
    </citation>
    <scope>NUCLEOTIDE SEQUENCE</scope>
</reference>
<evidence type="ECO:0000313" key="3">
    <source>
        <dbReference type="EMBL" id="CAF0828704.1"/>
    </source>
</evidence>
<keyword evidence="4" id="KW-1185">Reference proteome</keyword>
<feature type="compositionally biased region" description="Polar residues" evidence="1">
    <location>
        <begin position="155"/>
        <end position="180"/>
    </location>
</feature>
<dbReference type="Proteomes" id="UP000663870">
    <property type="component" value="Unassembled WGS sequence"/>
</dbReference>
<feature type="compositionally biased region" description="Polar residues" evidence="1">
    <location>
        <begin position="119"/>
        <end position="140"/>
    </location>
</feature>
<name>A0A813R154_9BILA</name>
<proteinExistence type="predicted"/>
<gene>
    <name evidence="2" type="ORF">JXQ802_LOCUS2918</name>
    <name evidence="3" type="ORF">PYM288_LOCUS5970</name>
</gene>
<organism evidence="2 4">
    <name type="scientific">Rotaria sordida</name>
    <dbReference type="NCBI Taxonomy" id="392033"/>
    <lineage>
        <taxon>Eukaryota</taxon>
        <taxon>Metazoa</taxon>
        <taxon>Spiralia</taxon>
        <taxon>Gnathifera</taxon>
        <taxon>Rotifera</taxon>
        <taxon>Eurotatoria</taxon>
        <taxon>Bdelloidea</taxon>
        <taxon>Philodinida</taxon>
        <taxon>Philodinidae</taxon>
        <taxon>Rotaria</taxon>
    </lineage>
</organism>
<evidence type="ECO:0000256" key="1">
    <source>
        <dbReference type="SAM" id="MobiDB-lite"/>
    </source>
</evidence>
<evidence type="ECO:0000313" key="2">
    <source>
        <dbReference type="EMBL" id="CAF0775010.1"/>
    </source>
</evidence>